<evidence type="ECO:0000313" key="2">
    <source>
        <dbReference type="EMBL" id="MBB4966244.1"/>
    </source>
</evidence>
<protein>
    <submittedName>
        <fullName evidence="2">Uncharacterized protein</fullName>
    </submittedName>
</protein>
<proteinExistence type="predicted"/>
<dbReference type="EMBL" id="JACHJS010000001">
    <property type="protein sequence ID" value="MBB4966244.1"/>
    <property type="molecule type" value="Genomic_DNA"/>
</dbReference>
<sequence length="156" mass="16203">MAPSLSGQPVAHGTGEGEQAVVVVVLAVVGDRAFVEEGAHHVVRLGDVGQRFGAAPVDPVLGEQAEVPAGDHALRASAGQLVQRRGGLGDERGLPQQDRRQARPEADVPRLVRGGEELPMSLCHVSSAAYTAWKPSSSARRIASIESRSGKSGSMA</sequence>
<reference evidence="2 3" key="1">
    <citation type="submission" date="2020-08" db="EMBL/GenBank/DDBJ databases">
        <title>Sequencing the genomes of 1000 actinobacteria strains.</title>
        <authorList>
            <person name="Klenk H.-P."/>
        </authorList>
    </citation>
    <scope>NUCLEOTIDE SEQUENCE [LARGE SCALE GENOMIC DNA]</scope>
    <source>
        <strain evidence="2 3">DSM 45084</strain>
    </source>
</reference>
<organism evidence="2 3">
    <name type="scientific">Saccharothrix violaceirubra</name>
    <dbReference type="NCBI Taxonomy" id="413306"/>
    <lineage>
        <taxon>Bacteria</taxon>
        <taxon>Bacillati</taxon>
        <taxon>Actinomycetota</taxon>
        <taxon>Actinomycetes</taxon>
        <taxon>Pseudonocardiales</taxon>
        <taxon>Pseudonocardiaceae</taxon>
        <taxon>Saccharothrix</taxon>
    </lineage>
</organism>
<accession>A0A7W7WWC4</accession>
<evidence type="ECO:0000313" key="3">
    <source>
        <dbReference type="Proteomes" id="UP000542674"/>
    </source>
</evidence>
<name>A0A7W7WWC4_9PSEU</name>
<evidence type="ECO:0000256" key="1">
    <source>
        <dbReference type="SAM" id="MobiDB-lite"/>
    </source>
</evidence>
<gene>
    <name evidence="2" type="ORF">F4559_003603</name>
</gene>
<keyword evidence="3" id="KW-1185">Reference proteome</keyword>
<comment type="caution">
    <text evidence="2">The sequence shown here is derived from an EMBL/GenBank/DDBJ whole genome shotgun (WGS) entry which is preliminary data.</text>
</comment>
<dbReference type="AlphaFoldDB" id="A0A7W7WWC4"/>
<dbReference type="Proteomes" id="UP000542674">
    <property type="component" value="Unassembled WGS sequence"/>
</dbReference>
<feature type="compositionally biased region" description="Basic and acidic residues" evidence="1">
    <location>
        <begin position="87"/>
        <end position="113"/>
    </location>
</feature>
<feature type="region of interest" description="Disordered" evidence="1">
    <location>
        <begin position="74"/>
        <end position="113"/>
    </location>
</feature>